<proteinExistence type="predicted"/>
<evidence type="ECO:0000313" key="1">
    <source>
        <dbReference type="EMBL" id="CAB4149137.1"/>
    </source>
</evidence>
<reference evidence="1" key="1">
    <citation type="submission" date="2020-04" db="EMBL/GenBank/DDBJ databases">
        <authorList>
            <person name="Chiriac C."/>
            <person name="Salcher M."/>
            <person name="Ghai R."/>
            <person name="Kavagutti S V."/>
        </authorList>
    </citation>
    <scope>NUCLEOTIDE SEQUENCE</scope>
</reference>
<accession>A0A6J5MTJ0</accession>
<name>A0A6J5MTJ0_9CAUD</name>
<organism evidence="1">
    <name type="scientific">uncultured Caudovirales phage</name>
    <dbReference type="NCBI Taxonomy" id="2100421"/>
    <lineage>
        <taxon>Viruses</taxon>
        <taxon>Duplodnaviria</taxon>
        <taxon>Heunggongvirae</taxon>
        <taxon>Uroviricota</taxon>
        <taxon>Caudoviricetes</taxon>
        <taxon>Peduoviridae</taxon>
        <taxon>Maltschvirus</taxon>
        <taxon>Maltschvirus maltsch</taxon>
    </lineage>
</organism>
<sequence>MTLNQIISTIQSASESHKQVNKFIVGELDFTEENLKYYPLIWLVPNGFNFDTEGKKVTYNFMLMVLDRHFESQTNMIEVLSDTALILQDIITLCKRNTYQDDVFFSVNGNAEAIMDNKADILAGYGVEINVEVPYSESYCDIPL</sequence>
<gene>
    <name evidence="1" type="ORF">UFOVP528_49</name>
</gene>
<dbReference type="EMBL" id="LR796508">
    <property type="protein sequence ID" value="CAB4149137.1"/>
    <property type="molecule type" value="Genomic_DNA"/>
</dbReference>
<protein>
    <submittedName>
        <fullName evidence="1">Uncharacterized protein</fullName>
    </submittedName>
</protein>